<dbReference type="EMBL" id="SHKO01000007">
    <property type="protein sequence ID" value="RZT91072.1"/>
    <property type="molecule type" value="Genomic_DNA"/>
</dbReference>
<accession>A0A4Q7V8T6</accession>
<protein>
    <submittedName>
        <fullName evidence="1">Uncharacterized protein</fullName>
    </submittedName>
</protein>
<proteinExistence type="predicted"/>
<keyword evidence="2" id="KW-1185">Reference proteome</keyword>
<gene>
    <name evidence="1" type="ORF">EV681_4595</name>
</gene>
<organism evidence="1 2">
    <name type="scientific">Advenella incenata</name>
    <dbReference type="NCBI Taxonomy" id="267800"/>
    <lineage>
        <taxon>Bacteria</taxon>
        <taxon>Pseudomonadati</taxon>
        <taxon>Pseudomonadota</taxon>
        <taxon>Betaproteobacteria</taxon>
        <taxon>Burkholderiales</taxon>
        <taxon>Alcaligenaceae</taxon>
    </lineage>
</organism>
<dbReference type="AlphaFoldDB" id="A0A4Q7V8T6"/>
<dbReference type="RefSeq" id="WP_130305341.1">
    <property type="nucleotide sequence ID" value="NZ_SHKO01000007.1"/>
</dbReference>
<dbReference type="Proteomes" id="UP000293398">
    <property type="component" value="Unassembled WGS sequence"/>
</dbReference>
<evidence type="ECO:0000313" key="2">
    <source>
        <dbReference type="Proteomes" id="UP000293398"/>
    </source>
</evidence>
<sequence>MFNFFKQKKAEKNDKILHPFGPADVELAKFLKAFLTDVGRESWMVLVALEVLEVTTKMVSDSKTTDSKVPRTVDGYISVFNEARKNESKYDEFQQRRIYWLLSAAQVKRVTLLSENNKIIRDDVAQIWILLAKGGSFIYEDLDRIELWDEIEKMFFSHIKTPNDGIEYCLNIMLPKHLRSHAAIGQFANTCNVYLLNDN</sequence>
<evidence type="ECO:0000313" key="1">
    <source>
        <dbReference type="EMBL" id="RZT91072.1"/>
    </source>
</evidence>
<reference evidence="1 2" key="1">
    <citation type="submission" date="2019-02" db="EMBL/GenBank/DDBJ databases">
        <title>Genomic Encyclopedia of Type Strains, Phase IV (KMG-IV): sequencing the most valuable type-strain genomes for metagenomic binning, comparative biology and taxonomic classification.</title>
        <authorList>
            <person name="Goeker M."/>
        </authorList>
    </citation>
    <scope>NUCLEOTIDE SEQUENCE [LARGE SCALE GENOMIC DNA]</scope>
    <source>
        <strain evidence="1 2">DSM 23814</strain>
    </source>
</reference>
<name>A0A4Q7V8T6_9BURK</name>
<comment type="caution">
    <text evidence="1">The sequence shown here is derived from an EMBL/GenBank/DDBJ whole genome shotgun (WGS) entry which is preliminary data.</text>
</comment>